<keyword evidence="6 7" id="KW-0413">Isomerase</keyword>
<evidence type="ECO:0000256" key="6">
    <source>
        <dbReference type="ARBA" id="ARBA00023235"/>
    </source>
</evidence>
<evidence type="ECO:0000256" key="2">
    <source>
        <dbReference type="ARBA" id="ARBA00001933"/>
    </source>
</evidence>
<evidence type="ECO:0000256" key="3">
    <source>
        <dbReference type="ARBA" id="ARBA00007880"/>
    </source>
</evidence>
<comment type="pathway">
    <text evidence="7">Amino-acid biosynthesis; D-alanine biosynthesis; D-alanine from L-alanine: step 1/1.</text>
</comment>
<dbReference type="SMART" id="SM01005">
    <property type="entry name" value="Ala_racemase_C"/>
    <property type="match status" value="1"/>
</dbReference>
<reference evidence="9 10" key="1">
    <citation type="submission" date="2023-02" db="EMBL/GenBank/DDBJ databases">
        <title>Host association and intracellularity evolved multiple times independently in the Rickettsiales.</title>
        <authorList>
            <person name="Castelli M."/>
            <person name="Nardi T."/>
            <person name="Gammuto L."/>
            <person name="Bellinzona G."/>
            <person name="Sabaneyeva E."/>
            <person name="Potekhin A."/>
            <person name="Serra V."/>
            <person name="Petroni G."/>
            <person name="Sassera D."/>
        </authorList>
    </citation>
    <scope>NUCLEOTIDE SEQUENCE [LARGE SCALE GENOMIC DNA]</scope>
    <source>
        <strain evidence="9 10">BOD18</strain>
    </source>
</reference>
<dbReference type="Pfam" id="PF01168">
    <property type="entry name" value="Ala_racemase_N"/>
    <property type="match status" value="1"/>
</dbReference>
<accession>A0ABU5L700</accession>
<dbReference type="PANTHER" id="PTHR30511:SF0">
    <property type="entry name" value="ALANINE RACEMASE, CATABOLIC-RELATED"/>
    <property type="match status" value="1"/>
</dbReference>
<dbReference type="InterPro" id="IPR029066">
    <property type="entry name" value="PLP-binding_barrel"/>
</dbReference>
<dbReference type="SUPFAM" id="SSF51419">
    <property type="entry name" value="PLP-binding barrel"/>
    <property type="match status" value="1"/>
</dbReference>
<feature type="binding site" evidence="7">
    <location>
        <position position="134"/>
    </location>
    <ligand>
        <name>substrate</name>
    </ligand>
</feature>
<dbReference type="PRINTS" id="PR00992">
    <property type="entry name" value="ALARACEMASE"/>
</dbReference>
<dbReference type="RefSeq" id="WP_322497399.1">
    <property type="nucleotide sequence ID" value="NZ_JARGYT010000009.1"/>
</dbReference>
<comment type="catalytic activity">
    <reaction evidence="1 7">
        <text>L-alanine = D-alanine</text>
        <dbReference type="Rhea" id="RHEA:20249"/>
        <dbReference type="ChEBI" id="CHEBI:57416"/>
        <dbReference type="ChEBI" id="CHEBI:57972"/>
        <dbReference type="EC" id="5.1.1.1"/>
    </reaction>
</comment>
<dbReference type="SUPFAM" id="SSF50621">
    <property type="entry name" value="Alanine racemase C-terminal domain-like"/>
    <property type="match status" value="1"/>
</dbReference>
<evidence type="ECO:0000259" key="8">
    <source>
        <dbReference type="SMART" id="SM01005"/>
    </source>
</evidence>
<comment type="caution">
    <text evidence="9">The sequence shown here is derived from an EMBL/GenBank/DDBJ whole genome shotgun (WGS) entry which is preliminary data.</text>
</comment>
<keyword evidence="10" id="KW-1185">Reference proteome</keyword>
<dbReference type="InterPro" id="IPR001608">
    <property type="entry name" value="Ala_racemase_N"/>
</dbReference>
<dbReference type="PROSITE" id="PS00395">
    <property type="entry name" value="ALANINE_RACEMASE"/>
    <property type="match status" value="1"/>
</dbReference>
<dbReference type="Pfam" id="PF00842">
    <property type="entry name" value="Ala_racemase_C"/>
    <property type="match status" value="1"/>
</dbReference>
<feature type="modified residue" description="N6-(pyridoxal phosphate)lysine" evidence="7">
    <location>
        <position position="38"/>
    </location>
</feature>
<evidence type="ECO:0000313" key="9">
    <source>
        <dbReference type="EMBL" id="MDZ5761901.1"/>
    </source>
</evidence>
<dbReference type="InterPro" id="IPR000821">
    <property type="entry name" value="Ala_racemase"/>
</dbReference>
<name>A0ABU5L700_9RICK</name>
<organism evidence="9 10">
    <name type="scientific">Candidatus Cyrtobacter comes</name>
    <dbReference type="NCBI Taxonomy" id="675776"/>
    <lineage>
        <taxon>Bacteria</taxon>
        <taxon>Pseudomonadati</taxon>
        <taxon>Pseudomonadota</taxon>
        <taxon>Alphaproteobacteria</taxon>
        <taxon>Rickettsiales</taxon>
        <taxon>Candidatus Midichloriaceae</taxon>
        <taxon>Candidatus Cyrtobacter</taxon>
    </lineage>
</organism>
<comment type="cofactor">
    <cofactor evidence="2 7">
        <name>pyridoxal 5'-phosphate</name>
        <dbReference type="ChEBI" id="CHEBI:597326"/>
    </cofactor>
</comment>
<evidence type="ECO:0000256" key="5">
    <source>
        <dbReference type="ARBA" id="ARBA00022898"/>
    </source>
</evidence>
<dbReference type="InterPro" id="IPR011079">
    <property type="entry name" value="Ala_racemase_C"/>
</dbReference>
<feature type="active site" description="Proton acceptor; specific for L-alanine" evidence="7">
    <location>
        <position position="253"/>
    </location>
</feature>
<dbReference type="InterPro" id="IPR020622">
    <property type="entry name" value="Ala_racemase_pyridoxalP-BS"/>
</dbReference>
<dbReference type="Gene3D" id="3.20.20.10">
    <property type="entry name" value="Alanine racemase"/>
    <property type="match status" value="1"/>
</dbReference>
<dbReference type="InterPro" id="IPR009006">
    <property type="entry name" value="Ala_racemase/Decarboxylase_C"/>
</dbReference>
<dbReference type="NCBIfam" id="TIGR00492">
    <property type="entry name" value="alr"/>
    <property type="match status" value="1"/>
</dbReference>
<dbReference type="PANTHER" id="PTHR30511">
    <property type="entry name" value="ALANINE RACEMASE"/>
    <property type="match status" value="1"/>
</dbReference>
<evidence type="ECO:0000256" key="1">
    <source>
        <dbReference type="ARBA" id="ARBA00000316"/>
    </source>
</evidence>
<evidence type="ECO:0000256" key="7">
    <source>
        <dbReference type="HAMAP-Rule" id="MF_01201"/>
    </source>
</evidence>
<protein>
    <recommendedName>
        <fullName evidence="4 7">Alanine racemase</fullName>
        <ecNumber evidence="4 7">5.1.1.1</ecNumber>
    </recommendedName>
</protein>
<comment type="similarity">
    <text evidence="3 7">Belongs to the alanine racemase family.</text>
</comment>
<gene>
    <name evidence="9" type="ORF">Cyrtocomes_00261</name>
</gene>
<dbReference type="EMBL" id="JARGYT010000009">
    <property type="protein sequence ID" value="MDZ5761901.1"/>
    <property type="molecule type" value="Genomic_DNA"/>
</dbReference>
<proteinExistence type="inferred from homology"/>
<dbReference type="Gene3D" id="2.40.37.10">
    <property type="entry name" value="Lyase, Ornithine Decarboxylase, Chain A, domain 1"/>
    <property type="match status" value="1"/>
</dbReference>
<feature type="binding site" evidence="7">
    <location>
        <position position="301"/>
    </location>
    <ligand>
        <name>substrate</name>
    </ligand>
</feature>
<dbReference type="CDD" id="cd00430">
    <property type="entry name" value="PLPDE_III_AR"/>
    <property type="match status" value="1"/>
</dbReference>
<sequence>MDKYSGTTLTIDLNSIRKNYLIIKSKVAVSCAVSAVLKADAYGIGVKHVAPALELAGCNVIFVANIDEALEIQPLLNGSSSVYVLHGAHTKELIDLCNNRKIHLVLNNLEQVKLFNKFSHGINAILHIDTGMNRLGISELDLYHLISEGALPKVEYIMSHLSSSEVKEASSNRLQLDLINKYRAKLGGIKVSLANSAGIFLGEEYHFDMVRPGCALYGISHKICEVGLLEHSISLDAHIIQKRIIIEDQSVGYGGKYIAKAGSKLFTLDIGYADGYPRSLSNKGKAFIAGYLLDIVGVISMDSMVVDATVLPESIFNNATHVELIGRNISIDAVSLLAGASGYELIASKLGHRFKRVYIDVPQC</sequence>
<keyword evidence="5 7" id="KW-0663">Pyridoxal phosphate</keyword>
<dbReference type="EC" id="5.1.1.1" evidence="4 7"/>
<evidence type="ECO:0000313" key="10">
    <source>
        <dbReference type="Proteomes" id="UP001293791"/>
    </source>
</evidence>
<feature type="active site" description="Proton acceptor; specific for D-alanine" evidence="7">
    <location>
        <position position="38"/>
    </location>
</feature>
<feature type="domain" description="Alanine racemase C-terminal" evidence="8">
    <location>
        <begin position="232"/>
        <end position="359"/>
    </location>
</feature>
<dbReference type="Proteomes" id="UP001293791">
    <property type="component" value="Unassembled WGS sequence"/>
</dbReference>
<dbReference type="HAMAP" id="MF_01201">
    <property type="entry name" value="Ala_racemase"/>
    <property type="match status" value="1"/>
</dbReference>
<comment type="function">
    <text evidence="7">Catalyzes the interconversion of L-alanine and D-alanine. May also act on other amino acids.</text>
</comment>
<evidence type="ECO:0000256" key="4">
    <source>
        <dbReference type="ARBA" id="ARBA00013089"/>
    </source>
</evidence>